<accession>A0ACC2UWB3</accession>
<evidence type="ECO:0000313" key="2">
    <source>
        <dbReference type="Proteomes" id="UP001230649"/>
    </source>
</evidence>
<evidence type="ECO:0000313" key="1">
    <source>
        <dbReference type="EMBL" id="KAJ9090960.1"/>
    </source>
</evidence>
<dbReference type="EMBL" id="JASBWS010000218">
    <property type="protein sequence ID" value="KAJ9090960.1"/>
    <property type="molecule type" value="Genomic_DNA"/>
</dbReference>
<proteinExistence type="predicted"/>
<protein>
    <submittedName>
        <fullName evidence="1">Uncharacterized protein</fullName>
    </submittedName>
</protein>
<name>A0ACC2UWB3_9TREE</name>
<dbReference type="Proteomes" id="UP001230649">
    <property type="component" value="Unassembled WGS sequence"/>
</dbReference>
<keyword evidence="2" id="KW-1185">Reference proteome</keyword>
<sequence>MTSQQSLSFKINALLEYAAAVCDQQDKDTITSAVNSLLDNQELNKATSAWAQAIYNSVDTNWASGHPEMGTSERRYYVFLELTSLAAVQHVDGERLPVMGADPRPMEEVQRGVPSPFIPSWRGRKPGSHAPKDFEYRPSVNRRRDSVHSMESINSETVILSAA</sequence>
<gene>
    <name evidence="1" type="ORF">QFC20_007771</name>
</gene>
<comment type="caution">
    <text evidence="1">The sequence shown here is derived from an EMBL/GenBank/DDBJ whole genome shotgun (WGS) entry which is preliminary data.</text>
</comment>
<reference evidence="1" key="1">
    <citation type="submission" date="2023-04" db="EMBL/GenBank/DDBJ databases">
        <title>Draft Genome sequencing of Naganishia species isolated from polar environments using Oxford Nanopore Technology.</title>
        <authorList>
            <person name="Leo P."/>
            <person name="Venkateswaran K."/>
        </authorList>
    </citation>
    <scope>NUCLEOTIDE SEQUENCE</scope>
    <source>
        <strain evidence="1">MNA-CCFEE 5262</strain>
    </source>
</reference>
<organism evidence="1 2">
    <name type="scientific">Naganishia adeliensis</name>
    <dbReference type="NCBI Taxonomy" id="92952"/>
    <lineage>
        <taxon>Eukaryota</taxon>
        <taxon>Fungi</taxon>
        <taxon>Dikarya</taxon>
        <taxon>Basidiomycota</taxon>
        <taxon>Agaricomycotina</taxon>
        <taxon>Tremellomycetes</taxon>
        <taxon>Filobasidiales</taxon>
        <taxon>Filobasidiaceae</taxon>
        <taxon>Naganishia</taxon>
    </lineage>
</organism>